<feature type="transmembrane region" description="Helical" evidence="1">
    <location>
        <begin position="20"/>
        <end position="45"/>
    </location>
</feature>
<dbReference type="AlphaFoldDB" id="A0AAU2A233"/>
<name>A0AAU2A233_9ACTN</name>
<evidence type="ECO:0000256" key="1">
    <source>
        <dbReference type="SAM" id="Phobius"/>
    </source>
</evidence>
<keyword evidence="1" id="KW-1133">Transmembrane helix</keyword>
<gene>
    <name evidence="2" type="ORF">OHA22_20800</name>
</gene>
<proteinExistence type="predicted"/>
<organism evidence="2">
    <name type="scientific">Streptomyces sp. NBC_00093</name>
    <dbReference type="NCBI Taxonomy" id="2975649"/>
    <lineage>
        <taxon>Bacteria</taxon>
        <taxon>Bacillati</taxon>
        <taxon>Actinomycetota</taxon>
        <taxon>Actinomycetes</taxon>
        <taxon>Kitasatosporales</taxon>
        <taxon>Streptomycetaceae</taxon>
        <taxon>Streptomyces</taxon>
    </lineage>
</organism>
<accession>A0AAU2A233</accession>
<keyword evidence="1" id="KW-0472">Membrane</keyword>
<sequence>MDRWDVMALLGFGLLGRGLWLIAPWLALTVVGGLLLVVGLGLSIAAERAAARQALIDAKKGGA</sequence>
<protein>
    <submittedName>
        <fullName evidence="2">Uncharacterized protein</fullName>
    </submittedName>
</protein>
<keyword evidence="1" id="KW-0812">Transmembrane</keyword>
<reference evidence="2" key="1">
    <citation type="submission" date="2022-10" db="EMBL/GenBank/DDBJ databases">
        <title>The complete genomes of actinobacterial strains from the NBC collection.</title>
        <authorList>
            <person name="Joergensen T.S."/>
            <person name="Alvarez Arevalo M."/>
            <person name="Sterndorff E.B."/>
            <person name="Faurdal D."/>
            <person name="Vuksanovic O."/>
            <person name="Mourched A.-S."/>
            <person name="Charusanti P."/>
            <person name="Shaw S."/>
            <person name="Blin K."/>
            <person name="Weber T."/>
        </authorList>
    </citation>
    <scope>NUCLEOTIDE SEQUENCE</scope>
    <source>
        <strain evidence="2">NBC_00093</strain>
    </source>
</reference>
<dbReference type="EMBL" id="CP108222">
    <property type="protein sequence ID" value="WTT17806.1"/>
    <property type="molecule type" value="Genomic_DNA"/>
</dbReference>
<evidence type="ECO:0000313" key="2">
    <source>
        <dbReference type="EMBL" id="WTT17806.1"/>
    </source>
</evidence>